<proteinExistence type="predicted"/>
<dbReference type="InterPro" id="IPR053134">
    <property type="entry name" value="RNA-dir_DNA_polymerase"/>
</dbReference>
<feature type="compositionally biased region" description="Basic and acidic residues" evidence="1">
    <location>
        <begin position="118"/>
        <end position="134"/>
    </location>
</feature>
<reference evidence="2" key="1">
    <citation type="submission" date="2018-02" db="EMBL/GenBank/DDBJ databases">
        <authorList>
            <person name="Cohen D.B."/>
            <person name="Kent A.D."/>
        </authorList>
    </citation>
    <scope>NUCLEOTIDE SEQUENCE</scope>
</reference>
<feature type="compositionally biased region" description="Polar residues" evidence="1">
    <location>
        <begin position="98"/>
        <end position="117"/>
    </location>
</feature>
<protein>
    <recommendedName>
        <fullName evidence="3">Reverse transcriptase domain-containing protein</fullName>
    </recommendedName>
</protein>
<dbReference type="EMBL" id="OIVN01000446">
    <property type="protein sequence ID" value="SPC80399.1"/>
    <property type="molecule type" value="Genomic_DNA"/>
</dbReference>
<dbReference type="PANTHER" id="PTHR24559">
    <property type="entry name" value="TRANSPOSON TY3-I GAG-POL POLYPROTEIN"/>
    <property type="match status" value="1"/>
</dbReference>
<dbReference type="AlphaFoldDB" id="A0A2N9F0K1"/>
<name>A0A2N9F0K1_FAGSY</name>
<dbReference type="PANTHER" id="PTHR24559:SF431">
    <property type="entry name" value="RNA-DIRECTED DNA POLYMERASE HOMOLOG"/>
    <property type="match status" value="1"/>
</dbReference>
<evidence type="ECO:0000313" key="2">
    <source>
        <dbReference type="EMBL" id="SPC80399.1"/>
    </source>
</evidence>
<feature type="region of interest" description="Disordered" evidence="1">
    <location>
        <begin position="98"/>
        <end position="173"/>
    </location>
</feature>
<dbReference type="InterPro" id="IPR043502">
    <property type="entry name" value="DNA/RNA_pol_sf"/>
</dbReference>
<dbReference type="CDD" id="cd00303">
    <property type="entry name" value="retropepsin_like"/>
    <property type="match status" value="1"/>
</dbReference>
<evidence type="ECO:0000256" key="1">
    <source>
        <dbReference type="SAM" id="MobiDB-lite"/>
    </source>
</evidence>
<organism evidence="2">
    <name type="scientific">Fagus sylvatica</name>
    <name type="common">Beechnut</name>
    <dbReference type="NCBI Taxonomy" id="28930"/>
    <lineage>
        <taxon>Eukaryota</taxon>
        <taxon>Viridiplantae</taxon>
        <taxon>Streptophyta</taxon>
        <taxon>Embryophyta</taxon>
        <taxon>Tracheophyta</taxon>
        <taxon>Spermatophyta</taxon>
        <taxon>Magnoliopsida</taxon>
        <taxon>eudicotyledons</taxon>
        <taxon>Gunneridae</taxon>
        <taxon>Pentapetalae</taxon>
        <taxon>rosids</taxon>
        <taxon>fabids</taxon>
        <taxon>Fagales</taxon>
        <taxon>Fagaceae</taxon>
        <taxon>Fagus</taxon>
    </lineage>
</organism>
<sequence>MSNLKIKRSATTGQSSLAKVSGRSLSIQDNNVHPDKGKNVACPIGQPIISYKEMLRKEPTKNSMEVITGVEVPAYLRGPYAGKEDITGATTKNIATPIINSTSHKVQNTETKPCQNKDSTRTQDNHKRLEKNSENVESETESEEAKTSRIPVGPQKGQGVQDAEDIKSIEDSEGIEDIEDVENLGNIEDMEDIENIEDIEDMEDIENIEDDAQKMVSKLENQKSSLQKPKNGKTLSCNAITLPREFMATTWVQREDDARGAVPILLAEDEECRDIENDLIAMDVSVSGFTGGATKTKGVIPIEVKVGSKVATEAFFVVNTDSAYNALLGRDWIHSNWVVPSSLHQFAECSIQPRNGQGIMGQEQISTHPIRMDDIKEEVQDPLIEINLGTKEDPRVTFVSGHLGPEEFNKITMILKEYKDCFAWDYPELPGLSSKLVEHRLPIKEGFQPFQQTPRRMAPDITLKIKEKIERLVRAGFIRPAMYVEWLSNIVPVLKKNGKLRICIDFRNINMATPKDEYPMPIADLLVDGASGYKILSFMDEHSGKAFIRMRKHQLKMNPLALQHEQFKASNTFGCVWISKVEVQPRVTSLSGRWTSALMPWSEDQVSELAISETLCLWSASWLVARFLFSWAA</sequence>
<dbReference type="SUPFAM" id="SSF56672">
    <property type="entry name" value="DNA/RNA polymerases"/>
    <property type="match status" value="1"/>
</dbReference>
<feature type="compositionally biased region" description="Polar residues" evidence="1">
    <location>
        <begin position="9"/>
        <end position="31"/>
    </location>
</feature>
<feature type="region of interest" description="Disordered" evidence="1">
    <location>
        <begin position="1"/>
        <end position="39"/>
    </location>
</feature>
<accession>A0A2N9F0K1</accession>
<gene>
    <name evidence="2" type="ORF">FSB_LOCUS8281</name>
</gene>
<dbReference type="Gene3D" id="3.10.10.10">
    <property type="entry name" value="HIV Type 1 Reverse Transcriptase, subunit A, domain 1"/>
    <property type="match status" value="1"/>
</dbReference>
<evidence type="ECO:0008006" key="3">
    <source>
        <dbReference type="Google" id="ProtNLM"/>
    </source>
</evidence>